<name>A0A852UYF8_9ACTN</name>
<feature type="compositionally biased region" description="Low complexity" evidence="1">
    <location>
        <begin position="231"/>
        <end position="240"/>
    </location>
</feature>
<evidence type="ECO:0000313" key="3">
    <source>
        <dbReference type="Proteomes" id="UP000576393"/>
    </source>
</evidence>
<dbReference type="Proteomes" id="UP000576393">
    <property type="component" value="Unassembled WGS sequence"/>
</dbReference>
<evidence type="ECO:0008006" key="4">
    <source>
        <dbReference type="Google" id="ProtNLM"/>
    </source>
</evidence>
<feature type="compositionally biased region" description="Basic and acidic residues" evidence="1">
    <location>
        <begin position="169"/>
        <end position="188"/>
    </location>
</feature>
<reference evidence="2 3" key="1">
    <citation type="submission" date="2020-07" db="EMBL/GenBank/DDBJ databases">
        <title>Sequencing the genomes of 1000 actinobacteria strains.</title>
        <authorList>
            <person name="Klenk H.-P."/>
        </authorList>
    </citation>
    <scope>NUCLEOTIDE SEQUENCE [LARGE SCALE GENOMIC DNA]</scope>
    <source>
        <strain evidence="2 3">DSM 45763</strain>
    </source>
</reference>
<protein>
    <recommendedName>
        <fullName evidence="4">Meckel syndrome type 1 protein</fullName>
    </recommendedName>
</protein>
<feature type="region of interest" description="Disordered" evidence="1">
    <location>
        <begin position="294"/>
        <end position="318"/>
    </location>
</feature>
<accession>A0A852UYF8</accession>
<keyword evidence="3" id="KW-1185">Reference proteome</keyword>
<gene>
    <name evidence="2" type="ORF">HDA43_004898</name>
</gene>
<feature type="region of interest" description="Disordered" evidence="1">
    <location>
        <begin position="59"/>
        <end position="267"/>
    </location>
</feature>
<dbReference type="RefSeq" id="WP_179825428.1">
    <property type="nucleotide sequence ID" value="NZ_JACCCO010000002.1"/>
</dbReference>
<proteinExistence type="predicted"/>
<dbReference type="AlphaFoldDB" id="A0A852UYF8"/>
<comment type="caution">
    <text evidence="2">The sequence shown here is derived from an EMBL/GenBank/DDBJ whole genome shotgun (WGS) entry which is preliminary data.</text>
</comment>
<evidence type="ECO:0000256" key="1">
    <source>
        <dbReference type="SAM" id="MobiDB-lite"/>
    </source>
</evidence>
<sequence>MTVPNIIRDVTRNVREALSSREQFKEKAKDLPLYVLQSALSGVGQALLLGDRVRGTIKRLTNQEEQEEAAERRGPAGQTGPAGQDTAREAEEEPREKPRRAPVIFAPRPESAASRDEVAAPAGEAGTGSNGAKARPEPVIFAPAKPRAAEPEVTEPEPAKQEPAQPEAAKPEVTEAKVAEPETAKPETAEAEAAEPETAKQEPAGAQAAEPKTARTETAEPKATKSRTAKPKATGTAAPEAGDKPAGTAEPRLVESTEAAGAGVVAPPAAEVEVTEVHVATPGEADTPVVEVTGTKAARPEGVEPPAATVEVPEEPMPGYGQLTVASLRARMRGKSAEQVRLLLAYERATAARPEVVRMYENRLAKLEAAE</sequence>
<dbReference type="EMBL" id="JACCCO010000002">
    <property type="protein sequence ID" value="NYF42697.1"/>
    <property type="molecule type" value="Genomic_DNA"/>
</dbReference>
<evidence type="ECO:0000313" key="2">
    <source>
        <dbReference type="EMBL" id="NYF42697.1"/>
    </source>
</evidence>
<organism evidence="2 3">
    <name type="scientific">Streptosporangium sandarakinum</name>
    <dbReference type="NCBI Taxonomy" id="1260955"/>
    <lineage>
        <taxon>Bacteria</taxon>
        <taxon>Bacillati</taxon>
        <taxon>Actinomycetota</taxon>
        <taxon>Actinomycetes</taxon>
        <taxon>Streptosporangiales</taxon>
        <taxon>Streptosporangiaceae</taxon>
        <taxon>Streptosporangium</taxon>
    </lineage>
</organism>
<feature type="compositionally biased region" description="Basic and acidic residues" evidence="1">
    <location>
        <begin position="212"/>
        <end position="223"/>
    </location>
</feature>
<feature type="compositionally biased region" description="Low complexity" evidence="1">
    <location>
        <begin position="257"/>
        <end position="267"/>
    </location>
</feature>